<dbReference type="RefSeq" id="WP_269124258.1">
    <property type="nucleotide sequence ID" value="NZ_JAPUBN010000013.1"/>
</dbReference>
<protein>
    <submittedName>
        <fullName evidence="2">Arylamine N-acetyltransferase</fullName>
    </submittedName>
</protein>
<evidence type="ECO:0000313" key="3">
    <source>
        <dbReference type="Proteomes" id="UP001149719"/>
    </source>
</evidence>
<dbReference type="SUPFAM" id="SSF54001">
    <property type="entry name" value="Cysteine proteinases"/>
    <property type="match status" value="1"/>
</dbReference>
<organism evidence="2 3">
    <name type="scientific">Marinomonas phaeophyticola</name>
    <dbReference type="NCBI Taxonomy" id="3004091"/>
    <lineage>
        <taxon>Bacteria</taxon>
        <taxon>Pseudomonadati</taxon>
        <taxon>Pseudomonadota</taxon>
        <taxon>Gammaproteobacteria</taxon>
        <taxon>Oceanospirillales</taxon>
        <taxon>Oceanospirillaceae</taxon>
        <taxon>Marinomonas</taxon>
    </lineage>
</organism>
<comment type="caution">
    <text evidence="2">The sequence shown here is derived from an EMBL/GenBank/DDBJ whole genome shotgun (WGS) entry which is preliminary data.</text>
</comment>
<dbReference type="InterPro" id="IPR001447">
    <property type="entry name" value="Arylamine_N-AcTrfase"/>
</dbReference>
<dbReference type="Proteomes" id="UP001149719">
    <property type="component" value="Unassembled WGS sequence"/>
</dbReference>
<keyword evidence="3" id="KW-1185">Reference proteome</keyword>
<proteinExistence type="inferred from homology"/>
<evidence type="ECO:0000256" key="1">
    <source>
        <dbReference type="ARBA" id="ARBA00006547"/>
    </source>
</evidence>
<dbReference type="InterPro" id="IPR038765">
    <property type="entry name" value="Papain-like_cys_pep_sf"/>
</dbReference>
<comment type="similarity">
    <text evidence="1">Belongs to the arylamine N-acetyltransferase family.</text>
</comment>
<dbReference type="PANTHER" id="PTHR11786">
    <property type="entry name" value="N-HYDROXYARYLAMINE O-ACETYLTRANSFERASE"/>
    <property type="match status" value="1"/>
</dbReference>
<dbReference type="Gene3D" id="3.30.2140.10">
    <property type="entry name" value="Arylamine N-acetyltransferase"/>
    <property type="match status" value="1"/>
</dbReference>
<evidence type="ECO:0000313" key="2">
    <source>
        <dbReference type="EMBL" id="MCZ2721458.1"/>
    </source>
</evidence>
<reference evidence="2" key="1">
    <citation type="submission" date="2022-12" db="EMBL/GenBank/DDBJ databases">
        <title>Marinomonas 15G1-11 sp. nov, isolated from marine algae.</title>
        <authorList>
            <person name="Butt M."/>
            <person name="Choi D.G."/>
            <person name="Kim J.M."/>
            <person name="Lee J.K."/>
            <person name="Baek J.H."/>
            <person name="Jeon C.O."/>
        </authorList>
    </citation>
    <scope>NUCLEOTIDE SEQUENCE</scope>
    <source>
        <strain evidence="2">15G1-11</strain>
    </source>
</reference>
<gene>
    <name evidence="2" type="ORF">O1D97_07275</name>
</gene>
<name>A0ABT4JUK3_9GAMM</name>
<dbReference type="Pfam" id="PF00797">
    <property type="entry name" value="Acetyltransf_2"/>
    <property type="match status" value="1"/>
</dbReference>
<dbReference type="EMBL" id="JAPUBN010000013">
    <property type="protein sequence ID" value="MCZ2721458.1"/>
    <property type="molecule type" value="Genomic_DNA"/>
</dbReference>
<dbReference type="PANTHER" id="PTHR11786:SF0">
    <property type="entry name" value="ARYLAMINE N-ACETYLTRANSFERASE 4-RELATED"/>
    <property type="match status" value="1"/>
</dbReference>
<dbReference type="Gene3D" id="2.40.128.150">
    <property type="entry name" value="Cysteine proteinases"/>
    <property type="match status" value="1"/>
</dbReference>
<accession>A0ABT4JUK3</accession>
<sequence length="293" mass="33531">MTLSASLQNYLADLKLETPNELSLRFVSELQNKHIAKYSFNSLSVVLGETMSLETDDLSHKIVTRGLGGYCFEHNKLTFELLYALGYEVELKLARVLYISQKEDQNKKAPRTHRITLLHHQNNTYLIDTGFGGYGPNTPLLLEINKEQKIGGETYRIVSLSTEMQIATMEYDLQIWKDGSFFTLYRFDLADYSDADCQLGHFYSHKFPAAGFVNNLVVSLKNNDCVIALKNHTFMVRIDGKEETRLVTTPNDLHNRLTRDFLLNIDFAIAEHLFERFLAPKLSEHSNAQKALL</sequence>